<reference evidence="1 2" key="1">
    <citation type="journal article" date="2024" name="Front. Plant Sci.">
        <title>Comprehensive phenomic and genomic studies of the species, Pectobacterium cacticida and proposal for reclassification as Alcorniella cacticida comb. nov.</title>
        <authorList>
            <person name="Jonca J."/>
            <person name="Pirhonen M."/>
            <person name="Waleron M.M."/>
            <person name="Gawor J."/>
            <person name="Mrozik A."/>
            <person name="Smoktunowicz M."/>
            <person name="Waleron K."/>
            <person name="Waleron M."/>
        </authorList>
    </citation>
    <scope>NUCLEOTIDE SEQUENCE [LARGE SCALE GENOMIC DNA]</scope>
    <source>
        <strain evidence="1 2">DPMP6</strain>
    </source>
</reference>
<protein>
    <submittedName>
        <fullName evidence="1">DUF488 family protein</fullName>
    </submittedName>
</protein>
<dbReference type="Pfam" id="PF22752">
    <property type="entry name" value="DUF488-N3i"/>
    <property type="match status" value="1"/>
</dbReference>
<gene>
    <name evidence="1" type="ORF">QNA12_06330</name>
</gene>
<organism evidence="1 2">
    <name type="scientific">Pectobacterium cacticida</name>
    <dbReference type="NCBI Taxonomy" id="69221"/>
    <lineage>
        <taxon>Bacteria</taxon>
        <taxon>Pseudomonadati</taxon>
        <taxon>Pseudomonadota</taxon>
        <taxon>Gammaproteobacteria</taxon>
        <taxon>Enterobacterales</taxon>
        <taxon>Pectobacteriaceae</taxon>
        <taxon>Pectobacterium</taxon>
    </lineage>
</organism>
<keyword evidence="2" id="KW-1185">Reference proteome</keyword>
<evidence type="ECO:0000313" key="1">
    <source>
        <dbReference type="EMBL" id="WWO39616.1"/>
    </source>
</evidence>
<sequence length="120" mass="13981">MSDLIHLVRVYDAHAPFASPAFLVDRLWPRGISKARLEGVEWLKDIAPSNELRQWFHADPHRWEAFVEYYRHELAQGTACDRLLTLLKQDTAITLLYGSKDAQHNHAIVLRDFLLAQRTF</sequence>
<dbReference type="Proteomes" id="UP001379444">
    <property type="component" value="Chromosome"/>
</dbReference>
<accession>A0ABZ2GCM0</accession>
<dbReference type="PANTHER" id="PTHR36849:SF1">
    <property type="entry name" value="CYTOPLASMIC PROTEIN"/>
    <property type="match status" value="1"/>
</dbReference>
<dbReference type="PANTHER" id="PTHR36849">
    <property type="entry name" value="CYTOPLASMIC PROTEIN-RELATED"/>
    <property type="match status" value="1"/>
</dbReference>
<name>A0ABZ2GCM0_9GAMM</name>
<dbReference type="InterPro" id="IPR052552">
    <property type="entry name" value="YeaO-like"/>
</dbReference>
<dbReference type="RefSeq" id="WP_264496400.1">
    <property type="nucleotide sequence ID" value="NZ_CP109947.1"/>
</dbReference>
<proteinExistence type="predicted"/>
<evidence type="ECO:0000313" key="2">
    <source>
        <dbReference type="Proteomes" id="UP001379444"/>
    </source>
</evidence>
<dbReference type="EMBL" id="CP125967">
    <property type="protein sequence ID" value="WWO39616.1"/>
    <property type="molecule type" value="Genomic_DNA"/>
</dbReference>